<evidence type="ECO:0000256" key="1">
    <source>
        <dbReference type="ARBA" id="ARBA00004418"/>
    </source>
</evidence>
<feature type="signal peptide" evidence="4">
    <location>
        <begin position="1"/>
        <end position="31"/>
    </location>
</feature>
<comment type="caution">
    <text evidence="6">The sequence shown here is derived from an EMBL/GenBank/DDBJ whole genome shotgun (WGS) entry which is preliminary data.</text>
</comment>
<name>A0ABW3FHU9_9HYPH</name>
<dbReference type="Gene3D" id="3.10.105.10">
    <property type="entry name" value="Dipeptide-binding Protein, Domain 3"/>
    <property type="match status" value="1"/>
</dbReference>
<dbReference type="PROSITE" id="PS51318">
    <property type="entry name" value="TAT"/>
    <property type="match status" value="1"/>
</dbReference>
<dbReference type="EMBL" id="JBHTJV010000009">
    <property type="protein sequence ID" value="MFD0917043.1"/>
    <property type="molecule type" value="Genomic_DNA"/>
</dbReference>
<evidence type="ECO:0000259" key="5">
    <source>
        <dbReference type="Pfam" id="PF00496"/>
    </source>
</evidence>
<dbReference type="PANTHER" id="PTHR30290:SF64">
    <property type="entry name" value="ABC TRANSPORTER PERIPLASMIC BINDING PROTEIN"/>
    <property type="match status" value="1"/>
</dbReference>
<dbReference type="InterPro" id="IPR006311">
    <property type="entry name" value="TAT_signal"/>
</dbReference>
<gene>
    <name evidence="6" type="ORF">ACFQ14_11540</name>
</gene>
<evidence type="ECO:0000313" key="6">
    <source>
        <dbReference type="EMBL" id="MFD0917043.1"/>
    </source>
</evidence>
<evidence type="ECO:0000256" key="3">
    <source>
        <dbReference type="ARBA" id="ARBA00022729"/>
    </source>
</evidence>
<evidence type="ECO:0000256" key="4">
    <source>
        <dbReference type="SAM" id="SignalP"/>
    </source>
</evidence>
<dbReference type="RefSeq" id="WP_377212882.1">
    <property type="nucleotide sequence ID" value="NZ_JBHTJV010000009.1"/>
</dbReference>
<dbReference type="SUPFAM" id="SSF53850">
    <property type="entry name" value="Periplasmic binding protein-like II"/>
    <property type="match status" value="1"/>
</dbReference>
<evidence type="ECO:0000313" key="7">
    <source>
        <dbReference type="Proteomes" id="UP001597101"/>
    </source>
</evidence>
<dbReference type="InterPro" id="IPR000914">
    <property type="entry name" value="SBP_5_dom"/>
</dbReference>
<reference evidence="7" key="1">
    <citation type="journal article" date="2019" name="Int. J. Syst. Evol. Microbiol.">
        <title>The Global Catalogue of Microorganisms (GCM) 10K type strain sequencing project: providing services to taxonomists for standard genome sequencing and annotation.</title>
        <authorList>
            <consortium name="The Broad Institute Genomics Platform"/>
            <consortium name="The Broad Institute Genome Sequencing Center for Infectious Disease"/>
            <person name="Wu L."/>
            <person name="Ma J."/>
        </authorList>
    </citation>
    <scope>NUCLEOTIDE SEQUENCE [LARGE SCALE GENOMIC DNA]</scope>
    <source>
        <strain evidence="7">CCUG 60023</strain>
    </source>
</reference>
<keyword evidence="3 4" id="KW-0732">Signal</keyword>
<dbReference type="Pfam" id="PF00496">
    <property type="entry name" value="SBP_bac_5"/>
    <property type="match status" value="1"/>
</dbReference>
<feature type="chain" id="PRO_5045418586" evidence="4">
    <location>
        <begin position="32"/>
        <end position="625"/>
    </location>
</feature>
<dbReference type="InterPro" id="IPR030678">
    <property type="entry name" value="Peptide/Ni-bd"/>
</dbReference>
<protein>
    <submittedName>
        <fullName evidence="6">Extracellular solute-binding protein</fullName>
    </submittedName>
</protein>
<proteinExistence type="inferred from homology"/>
<evidence type="ECO:0000256" key="2">
    <source>
        <dbReference type="ARBA" id="ARBA00005695"/>
    </source>
</evidence>
<organism evidence="6 7">
    <name type="scientific">Pseudahrensia aquimaris</name>
    <dbReference type="NCBI Taxonomy" id="744461"/>
    <lineage>
        <taxon>Bacteria</taxon>
        <taxon>Pseudomonadati</taxon>
        <taxon>Pseudomonadota</taxon>
        <taxon>Alphaproteobacteria</taxon>
        <taxon>Hyphomicrobiales</taxon>
        <taxon>Ahrensiaceae</taxon>
        <taxon>Pseudahrensia</taxon>
    </lineage>
</organism>
<keyword evidence="7" id="KW-1185">Reference proteome</keyword>
<accession>A0ABW3FHU9</accession>
<dbReference type="CDD" id="cd08497">
    <property type="entry name" value="MbnE-like"/>
    <property type="match status" value="1"/>
</dbReference>
<sequence>MSNLTRRQFGKLSAAALLAPGLAALPSVSLASNPTGRRLHGLSAFGELALPADYPNFPWVNVDAPKGGVFNFSVSNWAFNQNPQSFDTLNTFVLKGSAPPRIESCFDTLMTPDADDPSAIYCALASDVEISDDRNTYTFSLRPEARWHDGSPVSAEDVAYTYNTFKKDGHPDLALNLIELVEAKVLADGRVSLIYSGKQSDRLILANAVLPIVSKAFFEANDFLTTTMTPPLGSGPYKVGRLRAGSFIEYDRVDDYWAKDMPFAKGQANFDTLRVEFYRERQAAFEAFKKGNIHYREEFTSKTWATEYNFPAVSEGRVKQQLFDAEKSPSMQGWACNTRREKLADPRTREAIGLCFDFEWTNANFFYGIYERNSSFFQKSDFAASGPASPEERELLEPYKDQLDPSVFEAAYVPPVSDGSGRDRTLLRRANDLLLAAGWTRQGSNMVDASGNKLAVEFLIRSPTFERILARFVENLRRLGVDASIRLVDPSQFQKRLETFDFDIVGLARNVGATPTAEGLAQLFGSNAATIPGSPNTAGISSPVVDGLVAKVNDVQSREELTVILRALDRVLRSTHSWIPNWHSTNHRVAYWDMFGFPEAKPQYAFPVEATWWFDAEKAKAIGKG</sequence>
<comment type="similarity">
    <text evidence="2">Belongs to the bacterial solute-binding protein 5 family.</text>
</comment>
<dbReference type="Proteomes" id="UP001597101">
    <property type="component" value="Unassembled WGS sequence"/>
</dbReference>
<dbReference type="PIRSF" id="PIRSF002741">
    <property type="entry name" value="MppA"/>
    <property type="match status" value="1"/>
</dbReference>
<dbReference type="Gene3D" id="3.40.190.10">
    <property type="entry name" value="Periplasmic binding protein-like II"/>
    <property type="match status" value="1"/>
</dbReference>
<feature type="domain" description="Solute-binding protein family 5" evidence="5">
    <location>
        <begin position="121"/>
        <end position="527"/>
    </location>
</feature>
<dbReference type="InterPro" id="IPR039424">
    <property type="entry name" value="SBP_5"/>
</dbReference>
<dbReference type="PANTHER" id="PTHR30290">
    <property type="entry name" value="PERIPLASMIC BINDING COMPONENT OF ABC TRANSPORTER"/>
    <property type="match status" value="1"/>
</dbReference>
<comment type="subcellular location">
    <subcellularLocation>
        <location evidence="1">Periplasm</location>
    </subcellularLocation>
</comment>